<organism evidence="3 4">
    <name type="scientific">Helicobacter cappadocius</name>
    <dbReference type="NCBI Taxonomy" id="3063998"/>
    <lineage>
        <taxon>Bacteria</taxon>
        <taxon>Pseudomonadati</taxon>
        <taxon>Campylobacterota</taxon>
        <taxon>Epsilonproteobacteria</taxon>
        <taxon>Campylobacterales</taxon>
        <taxon>Helicobacteraceae</taxon>
        <taxon>Helicobacter</taxon>
    </lineage>
</organism>
<evidence type="ECO:0000313" key="3">
    <source>
        <dbReference type="EMBL" id="MDP2538757.1"/>
    </source>
</evidence>
<dbReference type="EMBL" id="JAUYZK010000003">
    <property type="protein sequence ID" value="MDP2538757.1"/>
    <property type="molecule type" value="Genomic_DNA"/>
</dbReference>
<dbReference type="InterPro" id="IPR036465">
    <property type="entry name" value="vWFA_dom_sf"/>
</dbReference>
<accession>A0AA90PI89</accession>
<reference evidence="3 5" key="1">
    <citation type="submission" date="2023-07" db="EMBL/GenBank/DDBJ databases">
        <title>Unpublished Manusciprt.</title>
        <authorList>
            <person name="Aydin F."/>
            <person name="Tarhane S."/>
            <person name="Saticioglu I.B."/>
            <person name="Karakaya E."/>
            <person name="Abay S."/>
            <person name="Guran O."/>
            <person name="Bozkurt E."/>
            <person name="Uzum N."/>
            <person name="Olgun K."/>
            <person name="Jablonski D."/>
        </authorList>
    </citation>
    <scope>NUCLEOTIDE SEQUENCE</scope>
    <source>
        <strain evidence="5">faydin-H75</strain>
        <strain evidence="3">Faydin-H76</strain>
    </source>
</reference>
<comment type="caution">
    <text evidence="3">The sequence shown here is derived from an EMBL/GenBank/DDBJ whole genome shotgun (WGS) entry which is preliminary data.</text>
</comment>
<evidence type="ECO:0000313" key="2">
    <source>
        <dbReference type="EMBL" id="MDO7253117.1"/>
    </source>
</evidence>
<evidence type="ECO:0000313" key="5">
    <source>
        <dbReference type="Proteomes" id="UP001240777"/>
    </source>
</evidence>
<dbReference type="EMBL" id="JAUPEV010000005">
    <property type="protein sequence ID" value="MDO7253117.1"/>
    <property type="molecule type" value="Genomic_DNA"/>
</dbReference>
<name>A0AA90PI89_9HELI</name>
<evidence type="ECO:0000256" key="1">
    <source>
        <dbReference type="SAM" id="Phobius"/>
    </source>
</evidence>
<dbReference type="SUPFAM" id="SSF53300">
    <property type="entry name" value="vWA-like"/>
    <property type="match status" value="1"/>
</dbReference>
<gene>
    <name evidence="2" type="ORF">Q5I04_04235</name>
    <name evidence="3" type="ORF">Q5I06_03030</name>
</gene>
<keyword evidence="1" id="KW-0472">Membrane</keyword>
<keyword evidence="1" id="KW-1133">Transmembrane helix</keyword>
<keyword evidence="5" id="KW-1185">Reference proteome</keyword>
<reference evidence="2 4" key="3">
    <citation type="journal article" date="2024" name="Syst. Appl. Microbiol.">
        <title>Helicobacter cappadocius sp. nov., from lizards: The first psychrotrophic Helicobacter species.</title>
        <authorList>
            <person name="Aydin F."/>
            <person name="Tarhane S."/>
            <person name="Karakaya E."/>
            <person name="Abay S."/>
            <person name="Kayman T."/>
            <person name="Guran O."/>
            <person name="Bozkurt E."/>
            <person name="Uzum N."/>
            <person name="Avci A."/>
            <person name="Olgun K."/>
            <person name="Jablonski D."/>
            <person name="Guran C."/>
            <person name="Burcin Saticioglu I."/>
        </authorList>
    </citation>
    <scope>NUCLEOTIDE SEQUENCE [LARGE SCALE GENOMIC DNA]</scope>
    <source>
        <strain evidence="2">Faydin-H75</strain>
        <strain evidence="4">faydin-H76</strain>
    </source>
</reference>
<evidence type="ECO:0008006" key="6">
    <source>
        <dbReference type="Google" id="ProtNLM"/>
    </source>
</evidence>
<dbReference type="Proteomes" id="UP001177258">
    <property type="component" value="Unassembled WGS sequence"/>
</dbReference>
<reference evidence="2" key="2">
    <citation type="submission" date="2023-07" db="EMBL/GenBank/DDBJ databases">
        <authorList>
            <person name="Aydin F."/>
            <person name="Tarhane S."/>
            <person name="Saticioglu I.B."/>
            <person name="Karakaya E."/>
            <person name="Abay S."/>
            <person name="Guran O."/>
            <person name="Bozkurt E."/>
            <person name="Uzum N."/>
            <person name="Olgun K."/>
            <person name="Jablonski D."/>
        </authorList>
    </citation>
    <scope>NUCLEOTIDE SEQUENCE</scope>
    <source>
        <strain evidence="2">Faydin-H75</strain>
    </source>
</reference>
<proteinExistence type="predicted"/>
<keyword evidence="1" id="KW-0812">Transmembrane</keyword>
<sequence length="552" mass="62726">MKRFLADKNGAIALILAIIAPLIVALLALSFDGGNLLLKQARLQDALREAALGANTLSSEGEKRKFIESYLKVYFNNKNMNFSNISNTKTQSTKKSKEEIDTAEIINSYAQMSLNRWFKINLTKEASTTLSAKVSIEPTNGVDPNVDYVFAMDFSSSMKESFFTKTSKIGFCKPDSPDYDEIICNKLKVGANRAEVMQIVIQKIIQTINATPNHSSKFAFLPFYAGSQIKKPFTYNLNMGGKNTEQSQEASYYALQVTFKPEYRLSDYDFWSGVMPIGSAVIDNHRLTFDTPPYSTHEERSNAMALFKRLTRPKENLIHTHIENNLPKIIDYEETLKNMFDPNKIFSFRFYGFQDFNSFIPEARINGVAYDYYGDKKNISKESMRKLDMKFYEQDFKRIDNPKILDILNLKPFDSDNLGGGLTLVSTAILRGAALLSQGKNKRRILVIITDGVDLENVGSSISSETDLLYMENKLFSMGMCEKIRNEYKSRGVNVDLFFINISLKNESKNTLKRWQKCAGEKNAAVVENIDEFLKTFKQFIFGNELGRFTNG</sequence>
<dbReference type="AlphaFoldDB" id="A0AA90PI89"/>
<dbReference type="RefSeq" id="WP_305516959.1">
    <property type="nucleotide sequence ID" value="NZ_JAUPEV010000005.1"/>
</dbReference>
<evidence type="ECO:0000313" key="4">
    <source>
        <dbReference type="Proteomes" id="UP001177258"/>
    </source>
</evidence>
<feature type="transmembrane region" description="Helical" evidence="1">
    <location>
        <begin position="12"/>
        <end position="31"/>
    </location>
</feature>
<protein>
    <recommendedName>
        <fullName evidence="6">VWFA domain-containing protein</fullName>
    </recommendedName>
</protein>
<dbReference type="Proteomes" id="UP001240777">
    <property type="component" value="Unassembled WGS sequence"/>
</dbReference>